<feature type="chain" id="PRO_5029563549" evidence="3">
    <location>
        <begin position="45"/>
        <end position="1360"/>
    </location>
</feature>
<feature type="domain" description="LTD" evidence="4">
    <location>
        <begin position="48"/>
        <end position="220"/>
    </location>
</feature>
<dbReference type="GO" id="GO:0016787">
    <property type="term" value="F:hydrolase activity"/>
    <property type="evidence" value="ECO:0007669"/>
    <property type="project" value="InterPro"/>
</dbReference>
<protein>
    <submittedName>
        <fullName evidence="5">LPXTG cell wall anchor domain-containing protein</fullName>
    </submittedName>
</protein>
<feature type="domain" description="LTD" evidence="4">
    <location>
        <begin position="398"/>
        <end position="530"/>
    </location>
</feature>
<dbReference type="InterPro" id="IPR051918">
    <property type="entry name" value="STPP_CPPED1"/>
</dbReference>
<dbReference type="RefSeq" id="WP_158052978.1">
    <property type="nucleotide sequence ID" value="NZ_WBKB01000008.1"/>
</dbReference>
<dbReference type="PROSITE" id="PS51841">
    <property type="entry name" value="LTD"/>
    <property type="match status" value="3"/>
</dbReference>
<proteinExistence type="predicted"/>
<feature type="compositionally biased region" description="Low complexity" evidence="1">
    <location>
        <begin position="1284"/>
        <end position="1309"/>
    </location>
</feature>
<reference evidence="5 6" key="1">
    <citation type="submission" date="2019-09" db="EMBL/GenBank/DDBJ databases">
        <title>Phylogeny of genus Pseudoclavibacter and closely related genus.</title>
        <authorList>
            <person name="Li Y."/>
        </authorList>
    </citation>
    <scope>NUCLEOTIDE SEQUENCE [LARGE SCALE GENOMIC DNA]</scope>
    <source>
        <strain evidence="5 6">KCTC 13959</strain>
    </source>
</reference>
<dbReference type="InterPro" id="IPR029052">
    <property type="entry name" value="Metallo-depent_PP-like"/>
</dbReference>
<evidence type="ECO:0000256" key="3">
    <source>
        <dbReference type="SAM" id="SignalP"/>
    </source>
</evidence>
<dbReference type="SUPFAM" id="SSF56300">
    <property type="entry name" value="Metallo-dependent phosphatases"/>
    <property type="match status" value="1"/>
</dbReference>
<dbReference type="InterPro" id="IPR004843">
    <property type="entry name" value="Calcineurin-like_PHP"/>
</dbReference>
<dbReference type="Gene3D" id="2.60.40.1260">
    <property type="entry name" value="Lamin Tail domain"/>
    <property type="match status" value="1"/>
</dbReference>
<feature type="signal peptide" evidence="3">
    <location>
        <begin position="1"/>
        <end position="44"/>
    </location>
</feature>
<dbReference type="Gene3D" id="3.60.21.10">
    <property type="match status" value="1"/>
</dbReference>
<feature type="compositionally biased region" description="Low complexity" evidence="1">
    <location>
        <begin position="1216"/>
        <end position="1232"/>
    </location>
</feature>
<sequence length="1360" mass="144302">MLPFQPAEPIRGRHHRRKRIGQFGRAAAVAVVAAALTTPTAAFAADLAPQKYDVEPDGSGVLISEIAAGGAGATPQANRDGNQNFIELTNYGDAAVDLSGWKVFRCGQTGGGYGPQTVIADGTVLQPGDQYTTAAAASKYEVDGSYDTSLHAFGFGAFIEDASGQRLDAIGFYHENVSTDCATASGEWSQNTLQHRLDESHQRVDNTGDIDKDWVVAPRTVDAPNATEWDVPRVDNGLRITELSNSGAVTSADQYVEITNFGDAAVNVGGYQYFRCGDNGSQYLMNGNLPDAEIQPGESFLISHSGATDEGIKANSDATFSSGMHHLNYGAIIYTPNEEIVDRVAVYGNRNSPCMDTRPLATQPNAFHGEVIVRVDDTGDNSVDFSLTTTRTPGEHDANPAVTASPVSEFTDIKISELTGAGPQGGNDEFVELANYGTETVNLSGWTAYRCYGTGQPGIGSNAQVADLGNVDLAPGETYLMVASGAPAELRDIADATYSTGLNQTDGFGMYITDGTGAKVDAVAVYDVNQDVYTPCREGEEVRNYVKNDEGESITRAQDTGDNELDFQIVADRTPGELIDAPLIDPTQPLDGELDPVEVDTNHVPGTPTAALDDTGFNASVTVSDEDGTTVSMSAFQAEKRDEAGVKVYAGTTNEAIPASLEIDGEAEIDTAQALETIGTGGEFPFQRFEVPVTEGATGEQFLWSGTTASRNEIQLLAWNTETSAWEILTTAVPSADGDLSLIAEIPASASNGGTANLLVIDGPRTEGGLIDEIGVTDQAFANPSSYDFALNHMTDTQFYSEGYRDVFREMATWVVANADDRKIAYNSLTGDIIENWINGNNSPERAEREYAAAAEIMSYINDAGIPNGVLPGNHDNKWGYDNEMYNEYFPVDMYSSKDWYGESWREGDNSAHTDFFSHEGVDFMVISLQYRPSMEQMEWASEQAASHPDHNVIIATHSYLHTSDVRDSTELRYTGNADDIWKYVIAPNDNVFLVFGGHYHGISTQYADPVTGEQVDATEIADATYAHTNVGATGRTVVEMLADYQGYRSTQVDGNPNATRDDLLDRDTGFQRLLQFDLDASLMAINTYSPHLDSFEAWKYDEPAFRGDAARYDETDEEFVANISLVRNTTLSSTGWAVTGAPTEVASVTDAAVGDALEVALTAGETDQVWYVTATDADGNSVATKPLALTVEGAEEPTEPEPTDPEPGEGDEDANGSADSSGDDNASGDTAAEGDQEASGDTSAEGDQEASGDAGAAGSANAEGDADGEQTPIPSTPAEADSEANAAATGSDNGSADANDSANNAGGSKDSSANEADGTDDGLAQTGANATVPLFIAGALIALGVAVLVIRRKQQGVEL</sequence>
<feature type="compositionally biased region" description="Acidic residues" evidence="1">
    <location>
        <begin position="1233"/>
        <end position="1251"/>
    </location>
</feature>
<feature type="domain" description="LTD" evidence="4">
    <location>
        <begin position="222"/>
        <end position="349"/>
    </location>
</feature>
<accession>A0A7J5B8R7</accession>
<keyword evidence="3" id="KW-0732">Signal</keyword>
<dbReference type="NCBIfam" id="TIGR01167">
    <property type="entry name" value="LPXTG_anchor"/>
    <property type="match status" value="1"/>
</dbReference>
<dbReference type="PANTHER" id="PTHR43143:SF5">
    <property type="entry name" value="SECRETED PROTEIN"/>
    <property type="match status" value="1"/>
</dbReference>
<dbReference type="Pfam" id="PF00932">
    <property type="entry name" value="LTD"/>
    <property type="match status" value="2"/>
</dbReference>
<organism evidence="5 6">
    <name type="scientific">Gulosibacter chungangensis</name>
    <dbReference type="NCBI Taxonomy" id="979746"/>
    <lineage>
        <taxon>Bacteria</taxon>
        <taxon>Bacillati</taxon>
        <taxon>Actinomycetota</taxon>
        <taxon>Actinomycetes</taxon>
        <taxon>Micrococcales</taxon>
        <taxon>Microbacteriaceae</taxon>
        <taxon>Gulosibacter</taxon>
    </lineage>
</organism>
<keyword evidence="2" id="KW-1133">Transmembrane helix</keyword>
<dbReference type="Proteomes" id="UP000433493">
    <property type="component" value="Unassembled WGS sequence"/>
</dbReference>
<evidence type="ECO:0000259" key="4">
    <source>
        <dbReference type="PROSITE" id="PS51841"/>
    </source>
</evidence>
<dbReference type="SUPFAM" id="SSF74853">
    <property type="entry name" value="Lamin A/C globular tail domain"/>
    <property type="match status" value="2"/>
</dbReference>
<name>A0A7J5B8R7_9MICO</name>
<dbReference type="EMBL" id="WBKB01000008">
    <property type="protein sequence ID" value="KAB1641659.1"/>
    <property type="molecule type" value="Genomic_DNA"/>
</dbReference>
<keyword evidence="2" id="KW-0472">Membrane</keyword>
<dbReference type="InterPro" id="IPR036415">
    <property type="entry name" value="Lamin_tail_dom_sf"/>
</dbReference>
<dbReference type="InterPro" id="IPR001322">
    <property type="entry name" value="Lamin_tail_dom"/>
</dbReference>
<evidence type="ECO:0000256" key="1">
    <source>
        <dbReference type="SAM" id="MobiDB-lite"/>
    </source>
</evidence>
<feature type="compositionally biased region" description="Low complexity" evidence="1">
    <location>
        <begin position="1252"/>
        <end position="1264"/>
    </location>
</feature>
<evidence type="ECO:0000256" key="2">
    <source>
        <dbReference type="SAM" id="Phobius"/>
    </source>
</evidence>
<feature type="transmembrane region" description="Helical" evidence="2">
    <location>
        <begin position="1333"/>
        <end position="1351"/>
    </location>
</feature>
<comment type="caution">
    <text evidence="5">The sequence shown here is derived from an EMBL/GenBank/DDBJ whole genome shotgun (WGS) entry which is preliminary data.</text>
</comment>
<gene>
    <name evidence="5" type="ORF">F8O05_11950</name>
</gene>
<keyword evidence="2" id="KW-0812">Transmembrane</keyword>
<dbReference type="OrthoDB" id="9772095at2"/>
<feature type="region of interest" description="Disordered" evidence="1">
    <location>
        <begin position="1191"/>
        <end position="1327"/>
    </location>
</feature>
<feature type="compositionally biased region" description="Acidic residues" evidence="1">
    <location>
        <begin position="1194"/>
        <end position="1215"/>
    </location>
</feature>
<keyword evidence="6" id="KW-1185">Reference proteome</keyword>
<evidence type="ECO:0000313" key="5">
    <source>
        <dbReference type="EMBL" id="KAB1641659.1"/>
    </source>
</evidence>
<dbReference type="Pfam" id="PF00149">
    <property type="entry name" value="Metallophos"/>
    <property type="match status" value="1"/>
</dbReference>
<evidence type="ECO:0000313" key="6">
    <source>
        <dbReference type="Proteomes" id="UP000433493"/>
    </source>
</evidence>
<dbReference type="PANTHER" id="PTHR43143">
    <property type="entry name" value="METALLOPHOSPHOESTERASE, CALCINEURIN SUPERFAMILY"/>
    <property type="match status" value="1"/>
</dbReference>